<protein>
    <submittedName>
        <fullName evidence="1">Uncharacterized protein</fullName>
    </submittedName>
</protein>
<dbReference type="EMBL" id="FTPP01000001">
    <property type="protein sequence ID" value="SIT82812.1"/>
    <property type="molecule type" value="Genomic_DNA"/>
</dbReference>
<dbReference type="RefSeq" id="WP_076666527.1">
    <property type="nucleotide sequence ID" value="NZ_FTPP01000001.1"/>
</dbReference>
<keyword evidence="2" id="KW-1185">Reference proteome</keyword>
<evidence type="ECO:0000313" key="1">
    <source>
        <dbReference type="EMBL" id="SIT82812.1"/>
    </source>
</evidence>
<sequence>MNSAQVDFQQIRIKHILFKSKVRSVLYGGAHDSVFFSDAGPISHWFLQVGKVKYANEPELSSLQRTHSELLLSANQLFSLYRSGSIEQAHAGMKDIEKLSDRFQELLSQMEKRLSLRADMA</sequence>
<gene>
    <name evidence="1" type="ORF">SAMN05444128_1176</name>
</gene>
<accession>A0A1R3WWK7</accession>
<dbReference type="Proteomes" id="UP000187181">
    <property type="component" value="Unassembled WGS sequence"/>
</dbReference>
<dbReference type="AlphaFoldDB" id="A0A1R3WWK7"/>
<proteinExistence type="predicted"/>
<evidence type="ECO:0000313" key="2">
    <source>
        <dbReference type="Proteomes" id="UP000187181"/>
    </source>
</evidence>
<reference evidence="2" key="1">
    <citation type="submission" date="2017-01" db="EMBL/GenBank/DDBJ databases">
        <authorList>
            <person name="Varghese N."/>
            <person name="Submissions S."/>
        </authorList>
    </citation>
    <scope>NUCLEOTIDE SEQUENCE [LARGE SCALE GENOMIC DNA]</scope>
    <source>
        <strain evidence="2">LP100</strain>
    </source>
</reference>
<name>A0A1R3WWK7_9BACT</name>
<dbReference type="STRING" id="1317125.SAMN05444128_1176"/>
<organism evidence="1 2">
    <name type="scientific">Pontibacter indicus</name>
    <dbReference type="NCBI Taxonomy" id="1317125"/>
    <lineage>
        <taxon>Bacteria</taxon>
        <taxon>Pseudomonadati</taxon>
        <taxon>Bacteroidota</taxon>
        <taxon>Cytophagia</taxon>
        <taxon>Cytophagales</taxon>
        <taxon>Hymenobacteraceae</taxon>
        <taxon>Pontibacter</taxon>
    </lineage>
</organism>
<dbReference type="Gene3D" id="1.20.120.30">
    <property type="entry name" value="Aspartate receptor, ligand-binding domain"/>
    <property type="match status" value="1"/>
</dbReference>